<dbReference type="GeneID" id="75055704"/>
<proteinExistence type="predicted"/>
<reference evidence="1 2" key="1">
    <citation type="submission" date="2019-04" db="EMBL/GenBank/DDBJ databases">
        <authorList>
            <person name="Schori C."/>
            <person name="Ahrens C."/>
        </authorList>
    </citation>
    <scope>NUCLEOTIDE SEQUENCE [LARGE SCALE GENOMIC DNA]</scope>
    <source>
        <strain evidence="1 2">DSM 2950</strain>
    </source>
</reference>
<evidence type="ECO:0000313" key="2">
    <source>
        <dbReference type="Proteomes" id="UP000515789"/>
    </source>
</evidence>
<organism evidence="1 2">
    <name type="scientific">Blautia producta</name>
    <dbReference type="NCBI Taxonomy" id="33035"/>
    <lineage>
        <taxon>Bacteria</taxon>
        <taxon>Bacillati</taxon>
        <taxon>Bacillota</taxon>
        <taxon>Clostridia</taxon>
        <taxon>Lachnospirales</taxon>
        <taxon>Lachnospiraceae</taxon>
        <taxon>Blautia</taxon>
    </lineage>
</organism>
<protein>
    <submittedName>
        <fullName evidence="1">Uncharacterized protein</fullName>
    </submittedName>
</protein>
<dbReference type="AlphaFoldDB" id="A0A7G5MSQ4"/>
<dbReference type="Proteomes" id="UP000515789">
    <property type="component" value="Chromosome"/>
</dbReference>
<name>A0A7G5MSQ4_9FIRM</name>
<dbReference type="RefSeq" id="WP_018598242.1">
    <property type="nucleotide sequence ID" value="NZ_AP031439.1"/>
</dbReference>
<gene>
    <name evidence="1" type="ORF">E5259_08605</name>
</gene>
<accession>A0A7G5MSQ4</accession>
<sequence length="129" mass="15402">MNRSIWLKKIKYIEGLKDEELVRMESYSVLVSFILSKEEFKINAELKEFMEELGIECKLYLLKSRTAMLARAVRIFQKADITDVRKFIDKIKNRIKSEEHEQSDNTTKKSKENYMKKVLNLYGRVDENE</sequence>
<dbReference type="EMBL" id="CP039126">
    <property type="protein sequence ID" value="QMW77647.1"/>
    <property type="molecule type" value="Genomic_DNA"/>
</dbReference>
<evidence type="ECO:0000313" key="1">
    <source>
        <dbReference type="EMBL" id="QMW77647.1"/>
    </source>
</evidence>